<protein>
    <recommendedName>
        <fullName evidence="6">Mid2 domain-containing protein</fullName>
    </recommendedName>
</protein>
<evidence type="ECO:0008006" key="6">
    <source>
        <dbReference type="Google" id="ProtNLM"/>
    </source>
</evidence>
<dbReference type="RefSeq" id="XP_060452759.1">
    <property type="nucleotide sequence ID" value="XM_060597801.1"/>
</dbReference>
<dbReference type="EMBL" id="AP028212">
    <property type="protein sequence ID" value="BEI87493.1"/>
    <property type="molecule type" value="Genomic_DNA"/>
</dbReference>
<feature type="region of interest" description="Disordered" evidence="1">
    <location>
        <begin position="461"/>
        <end position="542"/>
    </location>
</feature>
<keyword evidence="2" id="KW-0812">Transmembrane</keyword>
<organism evidence="4 5">
    <name type="scientific">Cutaneotrichosporon cavernicola</name>
    <dbReference type="NCBI Taxonomy" id="279322"/>
    <lineage>
        <taxon>Eukaryota</taxon>
        <taxon>Fungi</taxon>
        <taxon>Dikarya</taxon>
        <taxon>Basidiomycota</taxon>
        <taxon>Agaricomycotina</taxon>
        <taxon>Tremellomycetes</taxon>
        <taxon>Trichosporonales</taxon>
        <taxon>Trichosporonaceae</taxon>
        <taxon>Cutaneotrichosporon</taxon>
    </lineage>
</organism>
<feature type="signal peptide" evidence="3">
    <location>
        <begin position="1"/>
        <end position="15"/>
    </location>
</feature>
<evidence type="ECO:0000256" key="3">
    <source>
        <dbReference type="SAM" id="SignalP"/>
    </source>
</evidence>
<evidence type="ECO:0000256" key="2">
    <source>
        <dbReference type="SAM" id="Phobius"/>
    </source>
</evidence>
<feature type="transmembrane region" description="Helical" evidence="2">
    <location>
        <begin position="352"/>
        <end position="376"/>
    </location>
</feature>
<proteinExistence type="predicted"/>
<keyword evidence="2" id="KW-0472">Membrane</keyword>
<sequence>MGQLMALLVLGLTAAHPFDPRMPITTWHDGGQLPFIQPLTGGWSYRNAQDPQFPWREAPGDTWAAQQPNNVFEFGWRNSYTQLRTSLPNQTVSILTTCPKLRILGEVNGAFSPEVDWNIFLNGQVLELGAYSFNTSAAFVETSAPQNSGVFNVTIQLKSTFSGTMGIKGLVCTTMTERPSEPSLPMLFGQTGNRLLFVNNSAPQPQFQITGSATAENYTLKNGEGVPALVLRGDTVLKYKLPPALTHVQLRGFVGPNYGRARISFDPPAPVDLLPNLTDFSTNRSWFAVSSFFSVPLNANTQYTLSVSTDAATAGDGVYLDVITVLLRVDEDGPFGPAMSFEQEKPRKVTNIGAIVGGVVGGVCALIIGALVLYFLRRRRPQPVTPSTGGYFEVDETQDLTPTIATPTNSSSPSSPIDSTKSNLAACIHNLPPGAGPPREPVWRGSYATLQHGSYATLPAHRPESLGIENGHPASPGGSPDISPTRTSPETSTKAPRRPRRMGQRPVVQEDDGGTLLPEFVPPRYNPEWALQRESQQERREQ</sequence>
<name>A0AA48ID42_9TREE</name>
<feature type="compositionally biased region" description="Polar residues" evidence="1">
    <location>
        <begin position="482"/>
        <end position="494"/>
    </location>
</feature>
<dbReference type="KEGG" id="ccac:CcaHIS019_0102110"/>
<evidence type="ECO:0000313" key="4">
    <source>
        <dbReference type="EMBL" id="BEI87493.1"/>
    </source>
</evidence>
<dbReference type="AlphaFoldDB" id="A0AA48ID42"/>
<keyword evidence="5" id="KW-1185">Reference proteome</keyword>
<evidence type="ECO:0000313" key="5">
    <source>
        <dbReference type="Proteomes" id="UP001233271"/>
    </source>
</evidence>
<evidence type="ECO:0000256" key="1">
    <source>
        <dbReference type="SAM" id="MobiDB-lite"/>
    </source>
</evidence>
<keyword evidence="3" id="KW-0732">Signal</keyword>
<gene>
    <name evidence="4" type="ORF">CcaverHIS019_0102110</name>
</gene>
<accession>A0AA48ID42</accession>
<feature type="chain" id="PRO_5041456184" description="Mid2 domain-containing protein" evidence="3">
    <location>
        <begin position="16"/>
        <end position="542"/>
    </location>
</feature>
<dbReference type="Proteomes" id="UP001233271">
    <property type="component" value="Chromosome 1"/>
</dbReference>
<feature type="region of interest" description="Disordered" evidence="1">
    <location>
        <begin position="402"/>
        <end position="421"/>
    </location>
</feature>
<keyword evidence="2" id="KW-1133">Transmembrane helix</keyword>
<dbReference type="GeneID" id="85491364"/>
<reference evidence="4" key="1">
    <citation type="journal article" date="2023" name="BMC Genomics">
        <title>Chromosome-level genome assemblies of Cutaneotrichosporon spp. (Trichosporonales, Basidiomycota) reveal imbalanced evolution between nucleotide sequences and chromosome synteny.</title>
        <authorList>
            <person name="Kobayashi Y."/>
            <person name="Kayamori A."/>
            <person name="Aoki K."/>
            <person name="Shiwa Y."/>
            <person name="Matsutani M."/>
            <person name="Fujita N."/>
            <person name="Sugita T."/>
            <person name="Iwasaki W."/>
            <person name="Tanaka N."/>
            <person name="Takashima M."/>
        </authorList>
    </citation>
    <scope>NUCLEOTIDE SEQUENCE</scope>
    <source>
        <strain evidence="4">HIS019</strain>
    </source>
</reference>